<sequence>MRLWCHSYPLAAWPCRRRWPEFVITTTRPCTCISQQSSKRRRLIMDGAAGPVFRANKRRKILRQRPDSDDEPIVSRLPDKPLGASNVDDEDGGQYLVTFQNRKAGNRKNGIGFYTNLDKRQPAVQDSDRALELLDQAKIPEQNQVHRFVKPTGKTGVVDDRHMVAFVDSKLAELNRSEISTSASNILPEPKGQTVSSQQHDRTKSTPVVRTTQDEVEEVDLASFQSRSARPSSKHTRDTTKPPARTRRGAPSRGADDMARDAMVDAIMREAQVPLYDHSTSSAPVANDNNQGIDNDEAIAEAFKAEFFADLARQQHRRQPAPTAGGSAPNGPKLGGSRQQRERMKAYEEAKAATGKK</sequence>
<reference evidence="2 3" key="1">
    <citation type="submission" date="2023-11" db="EMBL/GenBank/DDBJ databases">
        <title>An acidophilic fungus is an integral part of prey digestion in a carnivorous sundew plant.</title>
        <authorList>
            <person name="Tsai I.J."/>
        </authorList>
    </citation>
    <scope>NUCLEOTIDE SEQUENCE [LARGE SCALE GENOMIC DNA]</scope>
    <source>
        <strain evidence="2">169a</strain>
    </source>
</reference>
<gene>
    <name evidence="2" type="ORF">R9X50_00321900</name>
</gene>
<dbReference type="EMBL" id="CP138583">
    <property type="protein sequence ID" value="WPH00392.1"/>
    <property type="molecule type" value="Genomic_DNA"/>
</dbReference>
<feature type="region of interest" description="Disordered" evidence="1">
    <location>
        <begin position="63"/>
        <end position="87"/>
    </location>
</feature>
<dbReference type="AlphaFoldDB" id="A0AAQ3M8M6"/>
<name>A0AAQ3M8M6_9PEZI</name>
<protein>
    <submittedName>
        <fullName evidence="2">Uncharacterized protein</fullName>
    </submittedName>
</protein>
<keyword evidence="3" id="KW-1185">Reference proteome</keyword>
<evidence type="ECO:0000313" key="2">
    <source>
        <dbReference type="EMBL" id="WPH00392.1"/>
    </source>
</evidence>
<accession>A0AAQ3M8M6</accession>
<proteinExistence type="predicted"/>
<feature type="region of interest" description="Disordered" evidence="1">
    <location>
        <begin position="182"/>
        <end position="257"/>
    </location>
</feature>
<dbReference type="Proteomes" id="UP001303373">
    <property type="component" value="Chromosome 4"/>
</dbReference>
<feature type="region of interest" description="Disordered" evidence="1">
    <location>
        <begin position="311"/>
        <end position="357"/>
    </location>
</feature>
<evidence type="ECO:0000256" key="1">
    <source>
        <dbReference type="SAM" id="MobiDB-lite"/>
    </source>
</evidence>
<evidence type="ECO:0000313" key="3">
    <source>
        <dbReference type="Proteomes" id="UP001303373"/>
    </source>
</evidence>
<feature type="compositionally biased region" description="Basic and acidic residues" evidence="1">
    <location>
        <begin position="339"/>
        <end position="351"/>
    </location>
</feature>
<organism evidence="2 3">
    <name type="scientific">Acrodontium crateriforme</name>
    <dbReference type="NCBI Taxonomy" id="150365"/>
    <lineage>
        <taxon>Eukaryota</taxon>
        <taxon>Fungi</taxon>
        <taxon>Dikarya</taxon>
        <taxon>Ascomycota</taxon>
        <taxon>Pezizomycotina</taxon>
        <taxon>Dothideomycetes</taxon>
        <taxon>Dothideomycetidae</taxon>
        <taxon>Mycosphaerellales</taxon>
        <taxon>Teratosphaeriaceae</taxon>
        <taxon>Acrodontium</taxon>
    </lineage>
</organism>